<dbReference type="Proteomes" id="UP000607281">
    <property type="component" value="Unassembled WGS sequence"/>
</dbReference>
<feature type="domain" description="Glycosyl transferase family 1" evidence="1">
    <location>
        <begin position="205"/>
        <end position="369"/>
    </location>
</feature>
<evidence type="ECO:0000259" key="1">
    <source>
        <dbReference type="Pfam" id="PF00534"/>
    </source>
</evidence>
<dbReference type="Gene3D" id="3.40.50.2000">
    <property type="entry name" value="Glycogen Phosphorylase B"/>
    <property type="match status" value="2"/>
</dbReference>
<dbReference type="EMBL" id="JACJRF010000025">
    <property type="protein sequence ID" value="MBD2345488.1"/>
    <property type="molecule type" value="Genomic_DNA"/>
</dbReference>
<protein>
    <submittedName>
        <fullName evidence="2">Glycosyltransferase family 4 protein</fullName>
    </submittedName>
</protein>
<dbReference type="SUPFAM" id="SSF53756">
    <property type="entry name" value="UDP-Glycosyltransferase/glycogen phosphorylase"/>
    <property type="match status" value="1"/>
</dbReference>
<dbReference type="CDD" id="cd03801">
    <property type="entry name" value="GT4_PimA-like"/>
    <property type="match status" value="1"/>
</dbReference>
<name>A0ABR8CRI6_9NOST</name>
<dbReference type="RefSeq" id="WP_190407922.1">
    <property type="nucleotide sequence ID" value="NZ_JACJRF010000025.1"/>
</dbReference>
<organism evidence="2 3">
    <name type="scientific">Anabaena subtropica FACHB-260</name>
    <dbReference type="NCBI Taxonomy" id="2692884"/>
    <lineage>
        <taxon>Bacteria</taxon>
        <taxon>Bacillati</taxon>
        <taxon>Cyanobacteriota</taxon>
        <taxon>Cyanophyceae</taxon>
        <taxon>Nostocales</taxon>
        <taxon>Nostocaceae</taxon>
        <taxon>Anabaena</taxon>
    </lineage>
</organism>
<dbReference type="InterPro" id="IPR050194">
    <property type="entry name" value="Glycosyltransferase_grp1"/>
</dbReference>
<evidence type="ECO:0000313" key="3">
    <source>
        <dbReference type="Proteomes" id="UP000607281"/>
    </source>
</evidence>
<keyword evidence="3" id="KW-1185">Reference proteome</keyword>
<comment type="caution">
    <text evidence="2">The sequence shown here is derived from an EMBL/GenBank/DDBJ whole genome shotgun (WGS) entry which is preliminary data.</text>
</comment>
<evidence type="ECO:0000313" key="2">
    <source>
        <dbReference type="EMBL" id="MBD2345488.1"/>
    </source>
</evidence>
<dbReference type="PANTHER" id="PTHR45947">
    <property type="entry name" value="SULFOQUINOVOSYL TRANSFERASE SQD2"/>
    <property type="match status" value="1"/>
</dbReference>
<reference evidence="2 3" key="1">
    <citation type="journal article" date="2020" name="ISME J.">
        <title>Comparative genomics reveals insights into cyanobacterial evolution and habitat adaptation.</title>
        <authorList>
            <person name="Chen M.Y."/>
            <person name="Teng W.K."/>
            <person name="Zhao L."/>
            <person name="Hu C.X."/>
            <person name="Zhou Y.K."/>
            <person name="Han B.P."/>
            <person name="Song L.R."/>
            <person name="Shu W.S."/>
        </authorList>
    </citation>
    <scope>NUCLEOTIDE SEQUENCE [LARGE SCALE GENOMIC DNA]</scope>
    <source>
        <strain evidence="2 3">FACHB-260</strain>
    </source>
</reference>
<dbReference type="PANTHER" id="PTHR45947:SF3">
    <property type="entry name" value="SULFOQUINOVOSYL TRANSFERASE SQD2"/>
    <property type="match status" value="1"/>
</dbReference>
<dbReference type="InterPro" id="IPR001296">
    <property type="entry name" value="Glyco_trans_1"/>
</dbReference>
<dbReference type="Pfam" id="PF00534">
    <property type="entry name" value="Glycos_transf_1"/>
    <property type="match status" value="1"/>
</dbReference>
<accession>A0ABR8CRI6</accession>
<proteinExistence type="predicted"/>
<gene>
    <name evidence="2" type="ORF">H6G18_15225</name>
</gene>
<sequence>MNKTKLAIITSHPIQYYAPWFRHINNDSDLEIKVFYLWDFGVTQKLDAGFQQVVQWDIPLLDGYEYEFVPNVSLKPGVRHFWGLQNPSLISQVKKYNPHAVLLMNYNYASIYNFLWKWNSRKIPLLFRGDSHRLIKPSGIKAWARQQFITQIYRRFAACLYVGKANYEYFKYHGVSSNNLFFSPHAVDNDRFFAQADHAKQQATIWKQELGIPSDHAVILFAGKFEAKKRPLDLLQAFLSANLSQVSLLFVGAGTLEAQLKTAAAQQTNIYFAPFQNQSLMPRTYAIADLFVLPSYGASETWGLAINEAMCLSRPVVVSSHVGCAQDLIDHQQNGLVFPAGDVSALAHSLQEAFADRSRLQRWGEAGKKIISQYNYTQATQGLKQALDYTISSIKFDDYKVELGKQKPPKQVSQP</sequence>